<organism evidence="1">
    <name type="scientific">Populus davidiana</name>
    <dbReference type="NCBI Taxonomy" id="266767"/>
    <lineage>
        <taxon>Eukaryota</taxon>
        <taxon>Viridiplantae</taxon>
        <taxon>Streptophyta</taxon>
        <taxon>Embryophyta</taxon>
        <taxon>Tracheophyta</taxon>
        <taxon>Spermatophyta</taxon>
        <taxon>Magnoliopsida</taxon>
        <taxon>eudicotyledons</taxon>
        <taxon>Gunneridae</taxon>
        <taxon>Pentapetalae</taxon>
        <taxon>rosids</taxon>
        <taxon>fabids</taxon>
        <taxon>Malpighiales</taxon>
        <taxon>Salicaceae</taxon>
        <taxon>Saliceae</taxon>
        <taxon>Populus</taxon>
    </lineage>
</organism>
<sequence length="99" mass="11417">MQRCKFLGRFPCHINQIKTKIYPIACPILLHCPPLPHTPFILCKGKFTKIMSVIELHQSRNQQENKKHNSRSQIITTRVLKVASTNYMALTASTQEHSM</sequence>
<proteinExistence type="predicted"/>
<name>A0A6M2FD61_9ROSI</name>
<evidence type="ECO:0000313" key="1">
    <source>
        <dbReference type="EMBL" id="NUU94099.1"/>
    </source>
</evidence>
<dbReference type="AlphaFoldDB" id="A0A6M2FD61"/>
<dbReference type="EMBL" id="GILB01013766">
    <property type="protein sequence ID" value="NUU94099.1"/>
    <property type="molecule type" value="Transcribed_RNA"/>
</dbReference>
<reference evidence="1" key="1">
    <citation type="submission" date="2020-03" db="EMBL/GenBank/DDBJ databases">
        <authorList>
            <person name="Zhang R."/>
        </authorList>
    </citation>
    <scope>NUCLEOTIDE SEQUENCE</scope>
</reference>
<protein>
    <submittedName>
        <fullName evidence="1">Uncharacterized protein</fullName>
    </submittedName>
</protein>
<accession>A0A6M2FD61</accession>